<evidence type="ECO:0000313" key="1">
    <source>
        <dbReference type="EMBL" id="KAK5629347.1"/>
    </source>
</evidence>
<gene>
    <name evidence="1" type="ORF">RRF57_005062</name>
</gene>
<evidence type="ECO:0000313" key="2">
    <source>
        <dbReference type="Proteomes" id="UP001305414"/>
    </source>
</evidence>
<proteinExistence type="predicted"/>
<sequence length="120" mass="12585">MGGRVLARSFAVVRSARERWFSFAGGRAPVRASSQMAVARATTPFKISLSASVPGARDRVGLSWRSLCTGLAGCAGIPVLAAWSTGVVLEMDQITDTHALSVLRPNVRAPCELDAPSSSV</sequence>
<comment type="caution">
    <text evidence="1">The sequence shown here is derived from an EMBL/GenBank/DDBJ whole genome shotgun (WGS) entry which is preliminary data.</text>
</comment>
<name>A0AAN7Z5A1_9PEZI</name>
<organism evidence="1 2">
    <name type="scientific">Xylaria bambusicola</name>
    <dbReference type="NCBI Taxonomy" id="326684"/>
    <lineage>
        <taxon>Eukaryota</taxon>
        <taxon>Fungi</taxon>
        <taxon>Dikarya</taxon>
        <taxon>Ascomycota</taxon>
        <taxon>Pezizomycotina</taxon>
        <taxon>Sordariomycetes</taxon>
        <taxon>Xylariomycetidae</taxon>
        <taxon>Xylariales</taxon>
        <taxon>Xylariaceae</taxon>
        <taxon>Xylaria</taxon>
    </lineage>
</organism>
<reference evidence="1 2" key="1">
    <citation type="submission" date="2023-10" db="EMBL/GenBank/DDBJ databases">
        <title>Draft genome sequence of Xylaria bambusicola isolate GMP-LS, the root and basal stem rot pathogen of sugarcane in Indonesia.</title>
        <authorList>
            <person name="Selvaraj P."/>
            <person name="Muralishankar V."/>
            <person name="Muruganantham S."/>
            <person name="Sp S."/>
            <person name="Haryani S."/>
            <person name="Lau K.J.X."/>
            <person name="Naqvi N.I."/>
        </authorList>
    </citation>
    <scope>NUCLEOTIDE SEQUENCE [LARGE SCALE GENOMIC DNA]</scope>
    <source>
        <strain evidence="1">GMP-LS</strain>
    </source>
</reference>
<protein>
    <submittedName>
        <fullName evidence="1">Uncharacterized protein</fullName>
    </submittedName>
</protein>
<keyword evidence="2" id="KW-1185">Reference proteome</keyword>
<dbReference type="Proteomes" id="UP001305414">
    <property type="component" value="Unassembled WGS sequence"/>
</dbReference>
<accession>A0AAN7Z5A1</accession>
<dbReference type="EMBL" id="JAWHQM010000011">
    <property type="protein sequence ID" value="KAK5629347.1"/>
    <property type="molecule type" value="Genomic_DNA"/>
</dbReference>
<dbReference type="AlphaFoldDB" id="A0AAN7Z5A1"/>